<evidence type="ECO:0000256" key="8">
    <source>
        <dbReference type="ARBA" id="ARBA00022989"/>
    </source>
</evidence>
<evidence type="ECO:0000256" key="15">
    <source>
        <dbReference type="RuleBase" id="RU000405"/>
    </source>
</evidence>
<dbReference type="InterPro" id="IPR001170">
    <property type="entry name" value="ANPR/GUC"/>
</dbReference>
<dbReference type="Proteomes" id="UP000887458">
    <property type="component" value="Unassembled WGS sequence"/>
</dbReference>
<dbReference type="PROSITE" id="PS50011">
    <property type="entry name" value="PROTEIN_KINASE_DOM"/>
    <property type="match status" value="1"/>
</dbReference>
<evidence type="ECO:0000256" key="5">
    <source>
        <dbReference type="ARBA" id="ARBA00022692"/>
    </source>
</evidence>
<keyword evidence="6" id="KW-0732">Signal</keyword>
<dbReference type="SUPFAM" id="SSF55073">
    <property type="entry name" value="Nucleotide cyclase"/>
    <property type="match status" value="1"/>
</dbReference>
<feature type="transmembrane region" description="Helical" evidence="18">
    <location>
        <begin position="510"/>
        <end position="533"/>
    </location>
</feature>
<dbReference type="PROSITE" id="PS50125">
    <property type="entry name" value="GUANYLATE_CYCLASE_2"/>
    <property type="match status" value="1"/>
</dbReference>
<feature type="non-terminal residue" evidence="21">
    <location>
        <position position="1"/>
    </location>
</feature>
<evidence type="ECO:0000256" key="11">
    <source>
        <dbReference type="ARBA" id="ARBA00023170"/>
    </source>
</evidence>
<dbReference type="InterPro" id="IPR029787">
    <property type="entry name" value="Nucleotide_cyclase"/>
</dbReference>
<evidence type="ECO:0000256" key="1">
    <source>
        <dbReference type="ARBA" id="ARBA00001436"/>
    </source>
</evidence>
<feature type="domain" description="Protein kinase" evidence="19">
    <location>
        <begin position="590"/>
        <end position="858"/>
    </location>
</feature>
<dbReference type="SUPFAM" id="SSF53822">
    <property type="entry name" value="Periplasmic binding protein-like I"/>
    <property type="match status" value="1"/>
</dbReference>
<evidence type="ECO:0000256" key="10">
    <source>
        <dbReference type="ARBA" id="ARBA00023136"/>
    </source>
</evidence>
<comment type="catalytic activity">
    <reaction evidence="1 16">
        <text>GTP = 3',5'-cyclic GMP + diphosphate</text>
        <dbReference type="Rhea" id="RHEA:13665"/>
        <dbReference type="ChEBI" id="CHEBI:33019"/>
        <dbReference type="ChEBI" id="CHEBI:37565"/>
        <dbReference type="ChEBI" id="CHEBI:57746"/>
        <dbReference type="EC" id="4.6.1.2"/>
    </reaction>
</comment>
<keyword evidence="12" id="KW-0325">Glycoprotein</keyword>
<dbReference type="Pfam" id="PF01094">
    <property type="entry name" value="ANF_receptor"/>
    <property type="match status" value="1"/>
</dbReference>
<dbReference type="InterPro" id="IPR001054">
    <property type="entry name" value="A/G_cyclase"/>
</dbReference>
<dbReference type="InterPro" id="IPR001245">
    <property type="entry name" value="Ser-Thr/Tyr_kinase_cat_dom"/>
</dbReference>
<evidence type="ECO:0000256" key="2">
    <source>
        <dbReference type="ARBA" id="ARBA00004251"/>
    </source>
</evidence>
<dbReference type="PANTHER" id="PTHR11920:SF494">
    <property type="entry name" value="ATRIAL NATRIURETIC PEPTIDE RECEPTOR 2"/>
    <property type="match status" value="1"/>
</dbReference>
<keyword evidence="13 15" id="KW-0456">Lyase</keyword>
<dbReference type="SMART" id="SM00044">
    <property type="entry name" value="CYCc"/>
    <property type="match status" value="1"/>
</dbReference>
<keyword evidence="8 18" id="KW-1133">Transmembrane helix</keyword>
<gene>
    <name evidence="21" type="primary">NPR2_3</name>
    <name evidence="21" type="ORF">DERP_013518</name>
</gene>
<dbReference type="CDD" id="cd07302">
    <property type="entry name" value="CHD"/>
    <property type="match status" value="1"/>
</dbReference>
<comment type="subcellular location">
    <subcellularLocation>
        <location evidence="2">Cell membrane</location>
        <topology evidence="2">Single-pass type I membrane protein</topology>
    </subcellularLocation>
</comment>
<evidence type="ECO:0000256" key="16">
    <source>
        <dbReference type="RuleBase" id="RU003431"/>
    </source>
</evidence>
<dbReference type="InterPro" id="IPR011009">
    <property type="entry name" value="Kinase-like_dom_sf"/>
</dbReference>
<keyword evidence="5 18" id="KW-0812">Transmembrane</keyword>
<name>A0ABQ8IXM3_DERPT</name>
<comment type="similarity">
    <text evidence="15">Belongs to the adenylyl cyclase class-4/guanylyl cyclase family.</text>
</comment>
<dbReference type="InterPro" id="IPR050401">
    <property type="entry name" value="Cyclic_nucleotide_synthase"/>
</dbReference>
<proteinExistence type="inferred from homology"/>
<evidence type="ECO:0000256" key="18">
    <source>
        <dbReference type="SAM" id="Phobius"/>
    </source>
</evidence>
<keyword evidence="11" id="KW-0675">Receptor</keyword>
<dbReference type="SUPFAM" id="SSF56112">
    <property type="entry name" value="Protein kinase-like (PK-like)"/>
    <property type="match status" value="1"/>
</dbReference>
<dbReference type="EC" id="4.6.1.2" evidence="3 16"/>
<dbReference type="InterPro" id="IPR028082">
    <property type="entry name" value="Peripla_BP_I"/>
</dbReference>
<dbReference type="Gene3D" id="1.10.510.10">
    <property type="entry name" value="Transferase(Phosphotransferase) domain 1"/>
    <property type="match status" value="1"/>
</dbReference>
<dbReference type="PROSITE" id="PS00452">
    <property type="entry name" value="GUANYLATE_CYCLASE_1"/>
    <property type="match status" value="1"/>
</dbReference>
<dbReference type="InterPro" id="IPR001828">
    <property type="entry name" value="ANF_lig-bd_rcpt"/>
</dbReference>
<keyword evidence="9" id="KW-0342">GTP-binding</keyword>
<dbReference type="InterPro" id="IPR018297">
    <property type="entry name" value="A/G_cyclase_CS"/>
</dbReference>
<dbReference type="Pfam" id="PF07714">
    <property type="entry name" value="PK_Tyr_Ser-Thr"/>
    <property type="match status" value="1"/>
</dbReference>
<evidence type="ECO:0000256" key="12">
    <source>
        <dbReference type="ARBA" id="ARBA00023180"/>
    </source>
</evidence>
<dbReference type="PANTHER" id="PTHR11920">
    <property type="entry name" value="GUANYLYL CYCLASE"/>
    <property type="match status" value="1"/>
</dbReference>
<evidence type="ECO:0000256" key="4">
    <source>
        <dbReference type="ARBA" id="ARBA00022475"/>
    </source>
</evidence>
<keyword evidence="22" id="KW-1185">Reference proteome</keyword>
<keyword evidence="10 18" id="KW-0472">Membrane</keyword>
<reference evidence="21 22" key="1">
    <citation type="journal article" date="2018" name="J. Allergy Clin. Immunol.">
        <title>High-quality assembly of Dermatophagoides pteronyssinus genome and transcriptome reveals a wide range of novel allergens.</title>
        <authorList>
            <person name="Liu X.Y."/>
            <person name="Yang K.Y."/>
            <person name="Wang M.Q."/>
            <person name="Kwok J.S."/>
            <person name="Zeng X."/>
            <person name="Yang Z."/>
            <person name="Xiao X.J."/>
            <person name="Lau C.P."/>
            <person name="Li Y."/>
            <person name="Huang Z.M."/>
            <person name="Ba J.G."/>
            <person name="Yim A.K."/>
            <person name="Ouyang C.Y."/>
            <person name="Ngai S.M."/>
            <person name="Chan T.F."/>
            <person name="Leung E.L."/>
            <person name="Liu L."/>
            <person name="Liu Z.G."/>
            <person name="Tsui S.K."/>
        </authorList>
    </citation>
    <scope>NUCLEOTIDE SEQUENCE [LARGE SCALE GENOMIC DNA]</scope>
    <source>
        <strain evidence="21">Derp</strain>
    </source>
</reference>
<protein>
    <recommendedName>
        <fullName evidence="3 16">Guanylate cyclase</fullName>
        <ecNumber evidence="3 16">4.6.1.2</ecNumber>
    </recommendedName>
</protein>
<keyword evidence="4" id="KW-1003">Cell membrane</keyword>
<keyword evidence="7" id="KW-0547">Nucleotide-binding</keyword>
<sequence length="1171" mass="132591">WNTKMFVSSWYTVILFIKLNLIISIHTVQISQDRQNNNDKSIILRRRQSNDTHFLPSLSSSSSTTALIAGSYTVPINRIDLILLISNQNELPISYELIKPTLELAIQDAAKRYPHLQFYLNPVYDENPCQSNVLGALAAEKYYTGHVSAFFGPICSLALDPVSRMASYWNVPVFTSGGISYQFSNKQIFTTLTRVSFSLDRLSHFFLKIFQVYGWQHIALIVDETDAGNKLIKTSMQSIFKETEFGYEIFLETITYEIKSSNTTIDYQKMLRQASRNARVIVLITNGEHSRNLLLEAHPLGMGNGEYVFFGIELLKDNKGSGDFSWYRAGDRRNKIAKEMFESLMRVAIRVPTSPEYSSFVHKVTKLSSEEFGRLTSHEEVNPIVAAFYDCVSMYAYAFNQTLAKGGDITDGRSLIRGALWDHTIPDSLTGDIVVNDNGDREVDYTLNDLDPETGTMRPVATYYGARRQFEKLPGVEIHWPSEFGPPPDVPDCGFTGDAPHCIKQEGMPLWAAILTTFLVVITVTLIISFFSYKKIKLEQDLNDNWWRVAYEDIIFPSQAKSGAKSALSLVSETDGYQSGKASSLRIGSIGHSLISAAGELDTVHVGVYKGLKIAFKPLQIKKLIISRQMLVEIKQMRDLTHENLTRFIGLCPDEPNYGVINELMIRGSLRDLLETEKIQIDWAFKYSMMTDVVEGMLFLQNSLLEYHGHLKSTNCVVDGRFMVKITDYGLRTLHAQVTREQDLIPKALFWTAPEHLRSKDPLNSGSKKGDVYAFAIILQEIITRSPPFESLERLGRKKITYQPDEILDRVRMGTVPPFRPEVAPDEASKELLTLMQECWDEYPNNRPDFAVIKHKLRRITKGISSKNFLDNLLNRMEQYSQNLERIVEEKTQTVIEEKQKTEELLYQLLPRFIAEELKKGSHVKPESFESVTIFFSDIVGFTMLSAESTPLQVVDLLNDLYTCFDAIIDIHDVYKVETIGDAYMVASGLPIRNGNDHAKEIALLALNLKKAVSGFKIRHLPKKRLQIRVGIHSGPCVAGVVGLKMPKYCLFGDTVNTASRMETHGEPQRIHISESTKKLLDTFGTFTILPRGEVEVKGKGVMVTYWLEGGRRGFSTQQTSSFGNQSSFNELEKDISLQDEFRQSLNKHNTEYSSLNNNNTATKESIANIE</sequence>
<comment type="caution">
    <text evidence="21">The sequence shown here is derived from an EMBL/GenBank/DDBJ whole genome shotgun (WGS) entry which is preliminary data.</text>
</comment>
<dbReference type="Pfam" id="PF00211">
    <property type="entry name" value="Guanylate_cyc"/>
    <property type="match status" value="1"/>
</dbReference>
<evidence type="ECO:0000259" key="19">
    <source>
        <dbReference type="PROSITE" id="PS50011"/>
    </source>
</evidence>
<evidence type="ECO:0000256" key="17">
    <source>
        <dbReference type="SAM" id="MobiDB-lite"/>
    </source>
</evidence>
<feature type="region of interest" description="Disordered" evidence="17">
    <location>
        <begin position="1151"/>
        <end position="1171"/>
    </location>
</feature>
<evidence type="ECO:0000256" key="7">
    <source>
        <dbReference type="ARBA" id="ARBA00022741"/>
    </source>
</evidence>
<evidence type="ECO:0000313" key="21">
    <source>
        <dbReference type="EMBL" id="KAH9415048.1"/>
    </source>
</evidence>
<dbReference type="InterPro" id="IPR000719">
    <property type="entry name" value="Prot_kinase_dom"/>
</dbReference>
<dbReference type="Gene3D" id="3.30.70.1230">
    <property type="entry name" value="Nucleotide cyclase"/>
    <property type="match status" value="1"/>
</dbReference>
<dbReference type="EMBL" id="NJHN03000100">
    <property type="protein sequence ID" value="KAH9415048.1"/>
    <property type="molecule type" value="Genomic_DNA"/>
</dbReference>
<dbReference type="PRINTS" id="PR00255">
    <property type="entry name" value="NATPEPTIDER"/>
</dbReference>
<evidence type="ECO:0000256" key="6">
    <source>
        <dbReference type="ARBA" id="ARBA00022729"/>
    </source>
</evidence>
<organism evidence="21 22">
    <name type="scientific">Dermatophagoides pteronyssinus</name>
    <name type="common">European house dust mite</name>
    <dbReference type="NCBI Taxonomy" id="6956"/>
    <lineage>
        <taxon>Eukaryota</taxon>
        <taxon>Metazoa</taxon>
        <taxon>Ecdysozoa</taxon>
        <taxon>Arthropoda</taxon>
        <taxon>Chelicerata</taxon>
        <taxon>Arachnida</taxon>
        <taxon>Acari</taxon>
        <taxon>Acariformes</taxon>
        <taxon>Sarcoptiformes</taxon>
        <taxon>Astigmata</taxon>
        <taxon>Psoroptidia</taxon>
        <taxon>Analgoidea</taxon>
        <taxon>Pyroglyphidae</taxon>
        <taxon>Dermatophagoidinae</taxon>
        <taxon>Dermatophagoides</taxon>
    </lineage>
</organism>
<keyword evidence="14 16" id="KW-0141">cGMP biosynthesis</keyword>
<evidence type="ECO:0000256" key="13">
    <source>
        <dbReference type="ARBA" id="ARBA00023239"/>
    </source>
</evidence>
<dbReference type="Gene3D" id="3.40.50.2300">
    <property type="match status" value="3"/>
</dbReference>
<accession>A0ABQ8IXM3</accession>
<evidence type="ECO:0000256" key="9">
    <source>
        <dbReference type="ARBA" id="ARBA00023134"/>
    </source>
</evidence>
<evidence type="ECO:0000313" key="22">
    <source>
        <dbReference type="Proteomes" id="UP000887458"/>
    </source>
</evidence>
<evidence type="ECO:0000256" key="14">
    <source>
        <dbReference type="ARBA" id="ARBA00023293"/>
    </source>
</evidence>
<evidence type="ECO:0000259" key="20">
    <source>
        <dbReference type="PROSITE" id="PS50125"/>
    </source>
</evidence>
<dbReference type="CDD" id="cd06352">
    <property type="entry name" value="PBP1_NPR_GC-like"/>
    <property type="match status" value="1"/>
</dbReference>
<reference evidence="21 22" key="2">
    <citation type="journal article" date="2022" name="Mol. Biol. Evol.">
        <title>Comparative Genomics Reveals Insights into the Divergent Evolution of Astigmatic Mites and Household Pest Adaptations.</title>
        <authorList>
            <person name="Xiong Q."/>
            <person name="Wan A.T."/>
            <person name="Liu X."/>
            <person name="Fung C.S."/>
            <person name="Xiao X."/>
            <person name="Malainual N."/>
            <person name="Hou J."/>
            <person name="Wang L."/>
            <person name="Wang M."/>
            <person name="Yang K.Y."/>
            <person name="Cui Y."/>
            <person name="Leung E.L."/>
            <person name="Nong W."/>
            <person name="Shin S.K."/>
            <person name="Au S.W."/>
            <person name="Jeong K.Y."/>
            <person name="Chew F.T."/>
            <person name="Hui J.H."/>
            <person name="Leung T.F."/>
            <person name="Tungtrongchitr A."/>
            <person name="Zhong N."/>
            <person name="Liu Z."/>
            <person name="Tsui S.K."/>
        </authorList>
    </citation>
    <scope>NUCLEOTIDE SEQUENCE [LARGE SCALE GENOMIC DNA]</scope>
    <source>
        <strain evidence="21">Derp</strain>
    </source>
</reference>
<evidence type="ECO:0000256" key="3">
    <source>
        <dbReference type="ARBA" id="ARBA00012202"/>
    </source>
</evidence>
<feature type="domain" description="Guanylate cyclase" evidence="20">
    <location>
        <begin position="933"/>
        <end position="1063"/>
    </location>
</feature>